<evidence type="ECO:0000313" key="2">
    <source>
        <dbReference type="Proteomes" id="UP000276133"/>
    </source>
</evidence>
<evidence type="ECO:0000313" key="1">
    <source>
        <dbReference type="EMBL" id="RNA04002.1"/>
    </source>
</evidence>
<dbReference type="Proteomes" id="UP000276133">
    <property type="component" value="Unassembled WGS sequence"/>
</dbReference>
<keyword evidence="2" id="KW-1185">Reference proteome</keyword>
<sequence length="82" mass="10022">MNQKKSLNFKFSTFCFIQNLRNIKFRLRRIRISSKLTNFQKLQHLIWYFFSGTLRKLRIKTEQEAIMAIIDFQKSLGYEKKV</sequence>
<accession>A0A3M7PXS6</accession>
<organism evidence="1 2">
    <name type="scientific">Brachionus plicatilis</name>
    <name type="common">Marine rotifer</name>
    <name type="synonym">Brachionus muelleri</name>
    <dbReference type="NCBI Taxonomy" id="10195"/>
    <lineage>
        <taxon>Eukaryota</taxon>
        <taxon>Metazoa</taxon>
        <taxon>Spiralia</taxon>
        <taxon>Gnathifera</taxon>
        <taxon>Rotifera</taxon>
        <taxon>Eurotatoria</taxon>
        <taxon>Monogononta</taxon>
        <taxon>Pseudotrocha</taxon>
        <taxon>Ploima</taxon>
        <taxon>Brachionidae</taxon>
        <taxon>Brachionus</taxon>
    </lineage>
</organism>
<comment type="caution">
    <text evidence="1">The sequence shown here is derived from an EMBL/GenBank/DDBJ whole genome shotgun (WGS) entry which is preliminary data.</text>
</comment>
<gene>
    <name evidence="1" type="ORF">BpHYR1_042608</name>
</gene>
<reference evidence="1 2" key="1">
    <citation type="journal article" date="2018" name="Sci. Rep.">
        <title>Genomic signatures of local adaptation to the degree of environmental predictability in rotifers.</title>
        <authorList>
            <person name="Franch-Gras L."/>
            <person name="Hahn C."/>
            <person name="Garcia-Roger E.M."/>
            <person name="Carmona M.J."/>
            <person name="Serra M."/>
            <person name="Gomez A."/>
        </authorList>
    </citation>
    <scope>NUCLEOTIDE SEQUENCE [LARGE SCALE GENOMIC DNA]</scope>
    <source>
        <strain evidence="1">HYR1</strain>
    </source>
</reference>
<protein>
    <submittedName>
        <fullName evidence="1">Uncharacterized protein</fullName>
    </submittedName>
</protein>
<dbReference type="AlphaFoldDB" id="A0A3M7PXS6"/>
<proteinExistence type="predicted"/>
<name>A0A3M7PXS6_BRAPC</name>
<dbReference type="EMBL" id="REGN01008272">
    <property type="protein sequence ID" value="RNA04002.1"/>
    <property type="molecule type" value="Genomic_DNA"/>
</dbReference>